<dbReference type="Gene3D" id="1.10.10.970">
    <property type="entry name" value="RNA 2'-phosphotransferase, Tpt1/KptA family, N-terminal domain"/>
    <property type="match status" value="1"/>
</dbReference>
<evidence type="ECO:0000256" key="4">
    <source>
        <dbReference type="ARBA" id="ARBA00025212"/>
    </source>
</evidence>
<dbReference type="GO" id="GO:0006388">
    <property type="term" value="P:tRNA splicing, via endonucleolytic cleavage and ligation"/>
    <property type="evidence" value="ECO:0007669"/>
    <property type="project" value="TreeGrafter"/>
</dbReference>
<evidence type="ECO:0000256" key="3">
    <source>
        <dbReference type="ARBA" id="ARBA00023027"/>
    </source>
</evidence>
<dbReference type="Pfam" id="PF01885">
    <property type="entry name" value="PTS_2-RNA"/>
    <property type="match status" value="1"/>
</dbReference>
<keyword evidence="3" id="KW-0520">NAD</keyword>
<protein>
    <submittedName>
        <fullName evidence="5">RNA:NAD 2'-phosphotransferase</fullName>
    </submittedName>
</protein>
<dbReference type="InterPro" id="IPR002745">
    <property type="entry name" value="Ptrans_KptA/Tpt1"/>
</dbReference>
<comment type="similarity">
    <text evidence="1">Belongs to the KptA/TPT1 family.</text>
</comment>
<gene>
    <name evidence="5" type="ORF">Y3_272</name>
</gene>
<keyword evidence="2 5" id="KW-0808">Transferase</keyword>
<dbReference type="PANTHER" id="PTHR12684">
    <property type="entry name" value="PUTATIVE PHOSPHOTRANSFERASE"/>
    <property type="match status" value="1"/>
</dbReference>
<dbReference type="EMBL" id="KY984068">
    <property type="protein sequence ID" value="ARW58912.1"/>
    <property type="molecule type" value="Genomic_DNA"/>
</dbReference>
<comment type="function">
    <text evidence="4">Removes the 2'-phosphate from RNA via an intermediate in which the phosphate is ADP-ribosylated by NAD followed by a presumed transesterification to release the RNA and generate ADP-ribose 1''-2''-cyclic phosphate (APPR&gt;P). May function as an ADP-ribosylase.</text>
</comment>
<sequence>MAKSLGVYMTYVLRHSPQSIGIAMDTQGWVSVSDFLQKQQWHKTKTVSLEMLIEEVANDEKGRFELNTSQTKIRCVQGHSVEHVILNLQDYMPEDYLYHGTAEKNLAIILQEGLSKMRRKHVHISDNQTTAMQVGQRHGKPVVLSVDAATMASHGYKFYRAENGVILINEVPPRYLRIAHE</sequence>
<dbReference type="InterPro" id="IPR022928">
    <property type="entry name" value="RNA_2'-PTrans_KptA"/>
</dbReference>
<dbReference type="GO" id="GO:0003950">
    <property type="term" value="F:NAD+ poly-ADP-ribosyltransferase activity"/>
    <property type="evidence" value="ECO:0007669"/>
    <property type="project" value="InterPro"/>
</dbReference>
<dbReference type="Gene3D" id="3.20.170.30">
    <property type="match status" value="1"/>
</dbReference>
<dbReference type="SUPFAM" id="SSF56399">
    <property type="entry name" value="ADP-ribosylation"/>
    <property type="match status" value="1"/>
</dbReference>
<accession>A0A2H4IBJ2</accession>
<evidence type="ECO:0000313" key="5">
    <source>
        <dbReference type="EMBL" id="ARW58912.1"/>
    </source>
</evidence>
<evidence type="ECO:0000313" key="6">
    <source>
        <dbReference type="Proteomes" id="UP000240568"/>
    </source>
</evidence>
<evidence type="ECO:0000256" key="1">
    <source>
        <dbReference type="ARBA" id="ARBA00009836"/>
    </source>
</evidence>
<reference evidence="5 6" key="1">
    <citation type="submission" date="2017-04" db="EMBL/GenBank/DDBJ databases">
        <authorList>
            <person name="Afonso C.L."/>
            <person name="Miller P.J."/>
            <person name="Scott M.A."/>
            <person name="Spackman E."/>
            <person name="Goraichik I."/>
            <person name="Dimitrov K.M."/>
            <person name="Suarez D.L."/>
            <person name="Swayne D.E."/>
        </authorList>
    </citation>
    <scope>NUCLEOTIDE SEQUENCE [LARGE SCALE GENOMIC DNA]</scope>
</reference>
<organism evidence="5 6">
    <name type="scientific">Erwinia phage vB_EamM_Y3</name>
    <dbReference type="NCBI Taxonomy" id="1983553"/>
    <lineage>
        <taxon>Viruses</taxon>
        <taxon>Duplodnaviria</taxon>
        <taxon>Heunggongvirae</taxon>
        <taxon>Uroviricota</taxon>
        <taxon>Caudoviricetes</taxon>
        <taxon>Sasquatchvirus</taxon>
        <taxon>Sasquatchvirus Y3</taxon>
    </lineage>
</organism>
<dbReference type="HAMAP" id="MF_00299">
    <property type="entry name" value="KptA"/>
    <property type="match status" value="1"/>
</dbReference>
<dbReference type="GO" id="GO:0000215">
    <property type="term" value="F:tRNA 2'-phosphotransferase activity"/>
    <property type="evidence" value="ECO:0007669"/>
    <property type="project" value="TreeGrafter"/>
</dbReference>
<proteinExistence type="inferred from homology"/>
<dbReference type="Proteomes" id="UP000240568">
    <property type="component" value="Segment"/>
</dbReference>
<evidence type="ECO:0000256" key="2">
    <source>
        <dbReference type="ARBA" id="ARBA00022679"/>
    </source>
</evidence>
<name>A0A2H4IBJ2_9CAUD</name>
<dbReference type="InterPro" id="IPR042081">
    <property type="entry name" value="RNA_2'-PTrans_C"/>
</dbReference>
<keyword evidence="6" id="KW-1185">Reference proteome</keyword>
<dbReference type="InterPro" id="IPR042080">
    <property type="entry name" value="RNA_2'-PTrans_N"/>
</dbReference>
<dbReference type="PANTHER" id="PTHR12684:SF2">
    <property type="entry name" value="TRNA 2'-PHOSPHOTRANSFERASE 1"/>
    <property type="match status" value="1"/>
</dbReference>